<proteinExistence type="predicted"/>
<reference evidence="1" key="1">
    <citation type="journal article" date="2020" name="Appl. Environ. Microbiol.">
        <title>Medium-Chain Fatty Acid Synthesis by 'Candidatus Weimeria bifida' gen. nov., sp. nov., and 'Candidatus Pseudoramibacter fermentans' sp. nov.</title>
        <authorList>
            <person name="Scarborough M.J."/>
            <person name="Myers K.S."/>
            <person name="Donohue T.J."/>
            <person name="Noguera D.R."/>
        </authorList>
    </citation>
    <scope>NUCLEOTIDE SEQUENCE</scope>
    <source>
        <strain evidence="1">LCO1.1</strain>
    </source>
</reference>
<sequence>MKKTSKICCHNSICFINDNFYTSHTYESAVVAEAATKVGKITGLSNWKEVELYGDGDGVDYRITWKKVKGVTGYQVKEYEKEDPSEKWWSQTVNTKRTR</sequence>
<dbReference type="EMBL" id="VOGC01000009">
    <property type="protein sequence ID" value="MQN02350.1"/>
    <property type="molecule type" value="Genomic_DNA"/>
</dbReference>
<organism evidence="1 2">
    <name type="scientific">Candidatus Weimeria bifida</name>
    <dbReference type="NCBI Taxonomy" id="2599074"/>
    <lineage>
        <taxon>Bacteria</taxon>
        <taxon>Bacillati</taxon>
        <taxon>Bacillota</taxon>
        <taxon>Clostridia</taxon>
        <taxon>Lachnospirales</taxon>
        <taxon>Lachnospiraceae</taxon>
        <taxon>Candidatus Weimeria</taxon>
    </lineage>
</organism>
<evidence type="ECO:0000313" key="2">
    <source>
        <dbReference type="Proteomes" id="UP000460257"/>
    </source>
</evidence>
<protein>
    <submittedName>
        <fullName evidence="1">Uncharacterized protein</fullName>
    </submittedName>
</protein>
<gene>
    <name evidence="1" type="ORF">FRC54_10795</name>
</gene>
<accession>A0A6N7J417</accession>
<dbReference type="AlphaFoldDB" id="A0A6N7J417"/>
<evidence type="ECO:0000313" key="1">
    <source>
        <dbReference type="EMBL" id="MQN02350.1"/>
    </source>
</evidence>
<keyword evidence="2" id="KW-1185">Reference proteome</keyword>
<name>A0A6N7J417_9FIRM</name>
<dbReference type="Proteomes" id="UP000460257">
    <property type="component" value="Unassembled WGS sequence"/>
</dbReference>
<comment type="caution">
    <text evidence="1">The sequence shown here is derived from an EMBL/GenBank/DDBJ whole genome shotgun (WGS) entry which is preliminary data.</text>
</comment>